<dbReference type="Proteomes" id="UP001254165">
    <property type="component" value="Unassembled WGS sequence"/>
</dbReference>
<sequence>MDVLAKHKVCAEKQFGVKLHTAMIENWHDPDLTQPVPGREPASEKTRPRLTEPMARFQPVPLKKRRQRGLGCLALLLIPVVAFFAAYFLTPFQTRILLMGIDRAPEGSMVARTDTIILVGIEPLQPRVRLLSIPRDLWVTIPGEGENRINTAHFFAEAKVPGSGPRALQETLRYNFGLNVPFYARVRFEGFVALVDAMGGITLDLPEPMAGLDAGQHHLNGEQALAFVRNRTGSDDFFRMAHGQLLLKAAFRQMLKPSSWPRIPAVLLAATQVVDTNVPTWLWPRLALALLRAGPDGIETHVLGREMVTPFTTSGGANVLLPNWEVIRPMVQDMFGS</sequence>
<gene>
    <name evidence="4" type="ORF">QYE77_11410</name>
</gene>
<organism evidence="4 5">
    <name type="scientific">Thermanaerothrix solaris</name>
    <dbReference type="NCBI Taxonomy" id="3058434"/>
    <lineage>
        <taxon>Bacteria</taxon>
        <taxon>Bacillati</taxon>
        <taxon>Chloroflexota</taxon>
        <taxon>Anaerolineae</taxon>
        <taxon>Anaerolineales</taxon>
        <taxon>Anaerolineaceae</taxon>
        <taxon>Thermanaerothrix</taxon>
    </lineage>
</organism>
<dbReference type="EMBL" id="JAUHMF010000002">
    <property type="protein sequence ID" value="MDT8898870.1"/>
    <property type="molecule type" value="Genomic_DNA"/>
</dbReference>
<dbReference type="InterPro" id="IPR004474">
    <property type="entry name" value="LytR_CpsA_psr"/>
</dbReference>
<dbReference type="InterPro" id="IPR050922">
    <property type="entry name" value="LytR/CpsA/Psr_CW_biosynth"/>
</dbReference>
<dbReference type="PANTHER" id="PTHR33392:SF6">
    <property type="entry name" value="POLYISOPRENYL-TEICHOIC ACID--PEPTIDOGLYCAN TEICHOIC ACID TRANSFERASE TAGU"/>
    <property type="match status" value="1"/>
</dbReference>
<keyword evidence="5" id="KW-1185">Reference proteome</keyword>
<dbReference type="NCBIfam" id="TIGR00350">
    <property type="entry name" value="lytR_cpsA_psr"/>
    <property type="match status" value="1"/>
</dbReference>
<comment type="similarity">
    <text evidence="1">Belongs to the LytR/CpsA/Psr (LCP) family.</text>
</comment>
<dbReference type="Pfam" id="PF03816">
    <property type="entry name" value="LytR_cpsA_psr"/>
    <property type="match status" value="1"/>
</dbReference>
<evidence type="ECO:0000256" key="2">
    <source>
        <dbReference type="SAM" id="Phobius"/>
    </source>
</evidence>
<proteinExistence type="inferred from homology"/>
<accession>A0ABU3NR71</accession>
<reference evidence="4 5" key="1">
    <citation type="submission" date="2023-07" db="EMBL/GenBank/DDBJ databases">
        <title>Novel species of Thermanaerothrix with wide hydrolytic capabilities.</title>
        <authorList>
            <person name="Zayulina K.S."/>
            <person name="Podosokorskaya O.A."/>
            <person name="Elcheninov A.G."/>
        </authorList>
    </citation>
    <scope>NUCLEOTIDE SEQUENCE [LARGE SCALE GENOMIC DNA]</scope>
    <source>
        <strain evidence="4 5">4228-RoL</strain>
    </source>
</reference>
<feature type="transmembrane region" description="Helical" evidence="2">
    <location>
        <begin position="70"/>
        <end position="89"/>
    </location>
</feature>
<evidence type="ECO:0000313" key="4">
    <source>
        <dbReference type="EMBL" id="MDT8898870.1"/>
    </source>
</evidence>
<dbReference type="Gene3D" id="3.40.630.190">
    <property type="entry name" value="LCP protein"/>
    <property type="match status" value="1"/>
</dbReference>
<comment type="caution">
    <text evidence="4">The sequence shown here is derived from an EMBL/GenBank/DDBJ whole genome shotgun (WGS) entry which is preliminary data.</text>
</comment>
<keyword evidence="2" id="KW-0812">Transmembrane</keyword>
<protein>
    <submittedName>
        <fullName evidence="4">LCP family protein</fullName>
    </submittedName>
</protein>
<evidence type="ECO:0000313" key="5">
    <source>
        <dbReference type="Proteomes" id="UP001254165"/>
    </source>
</evidence>
<evidence type="ECO:0000256" key="1">
    <source>
        <dbReference type="ARBA" id="ARBA00006068"/>
    </source>
</evidence>
<dbReference type="RefSeq" id="WP_315625535.1">
    <property type="nucleotide sequence ID" value="NZ_JAUHMF010000002.1"/>
</dbReference>
<name>A0ABU3NR71_9CHLR</name>
<feature type="domain" description="Cell envelope-related transcriptional attenuator" evidence="3">
    <location>
        <begin position="112"/>
        <end position="255"/>
    </location>
</feature>
<dbReference type="PANTHER" id="PTHR33392">
    <property type="entry name" value="POLYISOPRENYL-TEICHOIC ACID--PEPTIDOGLYCAN TEICHOIC ACID TRANSFERASE TAGU"/>
    <property type="match status" value="1"/>
</dbReference>
<keyword evidence="2" id="KW-1133">Transmembrane helix</keyword>
<evidence type="ECO:0000259" key="3">
    <source>
        <dbReference type="Pfam" id="PF03816"/>
    </source>
</evidence>
<keyword evidence="2" id="KW-0472">Membrane</keyword>